<protein>
    <submittedName>
        <fullName evidence="1">Uncharacterized protein</fullName>
    </submittedName>
</protein>
<name>A0A0A9EEB2_ARUDO</name>
<proteinExistence type="predicted"/>
<evidence type="ECO:0000313" key="1">
    <source>
        <dbReference type="EMBL" id="JAD99084.1"/>
    </source>
</evidence>
<sequence>MNIRINDSFFPVFTSEHELTV</sequence>
<reference evidence="1" key="1">
    <citation type="submission" date="2014-09" db="EMBL/GenBank/DDBJ databases">
        <authorList>
            <person name="Magalhaes I.L.F."/>
            <person name="Oliveira U."/>
            <person name="Santos F.R."/>
            <person name="Vidigal T.H.D.A."/>
            <person name="Brescovit A.D."/>
            <person name="Santos A.J."/>
        </authorList>
    </citation>
    <scope>NUCLEOTIDE SEQUENCE</scope>
    <source>
        <tissue evidence="1">Shoot tissue taken approximately 20 cm above the soil surface</tissue>
    </source>
</reference>
<dbReference type="AlphaFoldDB" id="A0A0A9EEB2"/>
<reference evidence="1" key="2">
    <citation type="journal article" date="2015" name="Data Brief">
        <title>Shoot transcriptome of the giant reed, Arundo donax.</title>
        <authorList>
            <person name="Barrero R.A."/>
            <person name="Guerrero F.D."/>
            <person name="Moolhuijzen P."/>
            <person name="Goolsby J.A."/>
            <person name="Tidwell J."/>
            <person name="Bellgard S.E."/>
            <person name="Bellgard M.I."/>
        </authorList>
    </citation>
    <scope>NUCLEOTIDE SEQUENCE</scope>
    <source>
        <tissue evidence="1">Shoot tissue taken approximately 20 cm above the soil surface</tissue>
    </source>
</reference>
<accession>A0A0A9EEB2</accession>
<dbReference type="EMBL" id="GBRH01198811">
    <property type="protein sequence ID" value="JAD99084.1"/>
    <property type="molecule type" value="Transcribed_RNA"/>
</dbReference>
<organism evidence="1">
    <name type="scientific">Arundo donax</name>
    <name type="common">Giant reed</name>
    <name type="synonym">Donax arundinaceus</name>
    <dbReference type="NCBI Taxonomy" id="35708"/>
    <lineage>
        <taxon>Eukaryota</taxon>
        <taxon>Viridiplantae</taxon>
        <taxon>Streptophyta</taxon>
        <taxon>Embryophyta</taxon>
        <taxon>Tracheophyta</taxon>
        <taxon>Spermatophyta</taxon>
        <taxon>Magnoliopsida</taxon>
        <taxon>Liliopsida</taxon>
        <taxon>Poales</taxon>
        <taxon>Poaceae</taxon>
        <taxon>PACMAD clade</taxon>
        <taxon>Arundinoideae</taxon>
        <taxon>Arundineae</taxon>
        <taxon>Arundo</taxon>
    </lineage>
</organism>